<keyword evidence="1" id="KW-0812">Transmembrane</keyword>
<accession>A0AAV4YA12</accession>
<organism evidence="2 3">
    <name type="scientific">Caerostris extrusa</name>
    <name type="common">Bark spider</name>
    <name type="synonym">Caerostris bankana</name>
    <dbReference type="NCBI Taxonomy" id="172846"/>
    <lineage>
        <taxon>Eukaryota</taxon>
        <taxon>Metazoa</taxon>
        <taxon>Ecdysozoa</taxon>
        <taxon>Arthropoda</taxon>
        <taxon>Chelicerata</taxon>
        <taxon>Arachnida</taxon>
        <taxon>Araneae</taxon>
        <taxon>Araneomorphae</taxon>
        <taxon>Entelegynae</taxon>
        <taxon>Araneoidea</taxon>
        <taxon>Araneidae</taxon>
        <taxon>Caerostris</taxon>
    </lineage>
</organism>
<keyword evidence="1" id="KW-1133">Transmembrane helix</keyword>
<protein>
    <submittedName>
        <fullName evidence="2">Uncharacterized protein</fullName>
    </submittedName>
</protein>
<proteinExistence type="predicted"/>
<name>A0AAV4YA12_CAEEX</name>
<sequence>MSVVYSPGKPFLWLYYVGFSSFGMTCLSNKGLEIIRGCPGMEEDVYVLSGHRDSYVLHEKLWLLKNILERQDPGYTYLR</sequence>
<feature type="transmembrane region" description="Helical" evidence="1">
    <location>
        <begin position="12"/>
        <end position="32"/>
    </location>
</feature>
<gene>
    <name evidence="2" type="ORF">CEXT_614761</name>
</gene>
<dbReference type="Proteomes" id="UP001054945">
    <property type="component" value="Unassembled WGS sequence"/>
</dbReference>
<keyword evidence="3" id="KW-1185">Reference proteome</keyword>
<comment type="caution">
    <text evidence="2">The sequence shown here is derived from an EMBL/GenBank/DDBJ whole genome shotgun (WGS) entry which is preliminary data.</text>
</comment>
<evidence type="ECO:0000256" key="1">
    <source>
        <dbReference type="SAM" id="Phobius"/>
    </source>
</evidence>
<dbReference type="EMBL" id="BPLR01018890">
    <property type="protein sequence ID" value="GIZ03009.1"/>
    <property type="molecule type" value="Genomic_DNA"/>
</dbReference>
<dbReference type="AlphaFoldDB" id="A0AAV4YA12"/>
<reference evidence="2 3" key="1">
    <citation type="submission" date="2021-06" db="EMBL/GenBank/DDBJ databases">
        <title>Caerostris extrusa draft genome.</title>
        <authorList>
            <person name="Kono N."/>
            <person name="Arakawa K."/>
        </authorList>
    </citation>
    <scope>NUCLEOTIDE SEQUENCE [LARGE SCALE GENOMIC DNA]</scope>
</reference>
<keyword evidence="1" id="KW-0472">Membrane</keyword>
<evidence type="ECO:0000313" key="3">
    <source>
        <dbReference type="Proteomes" id="UP001054945"/>
    </source>
</evidence>
<evidence type="ECO:0000313" key="2">
    <source>
        <dbReference type="EMBL" id="GIZ03009.1"/>
    </source>
</evidence>